<proteinExistence type="predicted"/>
<name>A0A1H8FXL8_9RHOB</name>
<feature type="domain" description="HTH tetR-type" evidence="5">
    <location>
        <begin position="3"/>
        <end position="63"/>
    </location>
</feature>
<evidence type="ECO:0000256" key="2">
    <source>
        <dbReference type="ARBA" id="ARBA00023125"/>
    </source>
</evidence>
<protein>
    <submittedName>
        <fullName evidence="6">Transcriptional regulator, TetR family</fullName>
    </submittedName>
</protein>
<dbReference type="AlphaFoldDB" id="A0A1H8FXL8"/>
<dbReference type="SUPFAM" id="SSF46689">
    <property type="entry name" value="Homeodomain-like"/>
    <property type="match status" value="1"/>
</dbReference>
<dbReference type="Gene3D" id="1.10.357.10">
    <property type="entry name" value="Tetracycline Repressor, domain 2"/>
    <property type="match status" value="1"/>
</dbReference>
<evidence type="ECO:0000256" key="1">
    <source>
        <dbReference type="ARBA" id="ARBA00023015"/>
    </source>
</evidence>
<evidence type="ECO:0000313" key="7">
    <source>
        <dbReference type="Proteomes" id="UP000182160"/>
    </source>
</evidence>
<dbReference type="PANTHER" id="PTHR47506">
    <property type="entry name" value="TRANSCRIPTIONAL REGULATORY PROTEIN"/>
    <property type="match status" value="1"/>
</dbReference>
<accession>A0A1H8FXL8</accession>
<dbReference type="EMBL" id="FOBO01000016">
    <property type="protein sequence ID" value="SEN36493.1"/>
    <property type="molecule type" value="Genomic_DNA"/>
</dbReference>
<dbReference type="InterPro" id="IPR001647">
    <property type="entry name" value="HTH_TetR"/>
</dbReference>
<sequence length="200" mass="21923">MPKSRRDDLVDTALKLFYAGGFNATGIDKILAESGVAKMTLYKHFRSKDELILAVLHRRDEQFRNWLMGEIEKAAPDPRGRLLAMFDALALWFSGRAFKGMGFYGCAFINAAGEFGDHTHPAHRAAAEHKRSIVDYLERLCSEAGAPEPRHLAEQLALLKEGAIATAHVRGMPEAAQIAKDMAAGMIEAALGETSQPAED</sequence>
<dbReference type="PRINTS" id="PR00455">
    <property type="entry name" value="HTHTETR"/>
</dbReference>
<dbReference type="InterPro" id="IPR009057">
    <property type="entry name" value="Homeodomain-like_sf"/>
</dbReference>
<dbReference type="PANTHER" id="PTHR47506:SF6">
    <property type="entry name" value="HTH-TYPE TRANSCRIPTIONAL REPRESSOR NEMR"/>
    <property type="match status" value="1"/>
</dbReference>
<keyword evidence="3" id="KW-0804">Transcription</keyword>
<dbReference type="InterPro" id="IPR011075">
    <property type="entry name" value="TetR_C"/>
</dbReference>
<keyword evidence="2 4" id="KW-0238">DNA-binding</keyword>
<keyword evidence="1" id="KW-0805">Transcription regulation</keyword>
<evidence type="ECO:0000256" key="4">
    <source>
        <dbReference type="PROSITE-ProRule" id="PRU00335"/>
    </source>
</evidence>
<dbReference type="PROSITE" id="PS50977">
    <property type="entry name" value="HTH_TETR_2"/>
    <property type="match status" value="1"/>
</dbReference>
<gene>
    <name evidence="6" type="ORF">SAMN04488077_11614</name>
</gene>
<dbReference type="Proteomes" id="UP000182160">
    <property type="component" value="Unassembled WGS sequence"/>
</dbReference>
<evidence type="ECO:0000256" key="3">
    <source>
        <dbReference type="ARBA" id="ARBA00023163"/>
    </source>
</evidence>
<dbReference type="Pfam" id="PF00440">
    <property type="entry name" value="TetR_N"/>
    <property type="match status" value="1"/>
</dbReference>
<dbReference type="GO" id="GO:0003677">
    <property type="term" value="F:DNA binding"/>
    <property type="evidence" value="ECO:0007669"/>
    <property type="project" value="UniProtKB-UniRule"/>
</dbReference>
<dbReference type="SUPFAM" id="SSF48498">
    <property type="entry name" value="Tetracyclin repressor-like, C-terminal domain"/>
    <property type="match status" value="1"/>
</dbReference>
<dbReference type="Pfam" id="PF16925">
    <property type="entry name" value="TetR_C_13"/>
    <property type="match status" value="1"/>
</dbReference>
<organism evidence="6 7">
    <name type="scientific">Roseovarius tolerans</name>
    <dbReference type="NCBI Taxonomy" id="74031"/>
    <lineage>
        <taxon>Bacteria</taxon>
        <taxon>Pseudomonadati</taxon>
        <taxon>Pseudomonadota</taxon>
        <taxon>Alphaproteobacteria</taxon>
        <taxon>Rhodobacterales</taxon>
        <taxon>Roseobacteraceae</taxon>
        <taxon>Roseovarius</taxon>
    </lineage>
</organism>
<dbReference type="RefSeq" id="WP_074787664.1">
    <property type="nucleotide sequence ID" value="NZ_FOBO01000016.1"/>
</dbReference>
<reference evidence="6 7" key="1">
    <citation type="submission" date="2016-10" db="EMBL/GenBank/DDBJ databases">
        <authorList>
            <person name="de Groot N.N."/>
        </authorList>
    </citation>
    <scope>NUCLEOTIDE SEQUENCE [LARGE SCALE GENOMIC DNA]</scope>
    <source>
        <strain evidence="6 7">DSM 11457</strain>
    </source>
</reference>
<evidence type="ECO:0000259" key="5">
    <source>
        <dbReference type="PROSITE" id="PS50977"/>
    </source>
</evidence>
<dbReference type="InterPro" id="IPR036271">
    <property type="entry name" value="Tet_transcr_reg_TetR-rel_C_sf"/>
</dbReference>
<feature type="DNA-binding region" description="H-T-H motif" evidence="4">
    <location>
        <begin position="26"/>
        <end position="45"/>
    </location>
</feature>
<evidence type="ECO:0000313" key="6">
    <source>
        <dbReference type="EMBL" id="SEN36493.1"/>
    </source>
</evidence>